<evidence type="ECO:0000259" key="2">
    <source>
        <dbReference type="PROSITE" id="PS50206"/>
    </source>
</evidence>
<dbReference type="GO" id="GO:0006400">
    <property type="term" value="P:tRNA modification"/>
    <property type="evidence" value="ECO:0007669"/>
    <property type="project" value="UniProtKB-UniRule"/>
</dbReference>
<sequence>MKPYVIASFYKFVPLKEYESLKDPLLTLMNNQNLFGTVILADEGINGSVSGTATDMAFFYDFLHSLPPFADLTFKETFDDFIPFAKAKVKFRKEIVTLGVEGVDPLNNPGQHVSPEEWNHLIRDPEVLVIDTRNNYEVGLGTFQNAINPKTDNFRDFPEYVETHLMNKKDKKIAMFCTGGIRCEKSTAYLRNLGFEKVYQLNGGILNYLDQIPEEQSLWQGTCFVFDDRIAIEK</sequence>
<keyword evidence="4" id="KW-1185">Reference proteome</keyword>
<dbReference type="HAMAP" id="MF_00469">
    <property type="entry name" value="TrhO"/>
    <property type="match status" value="1"/>
</dbReference>
<dbReference type="PANTHER" id="PTHR43268:SF3">
    <property type="entry name" value="RHODANESE-LIKE DOMAIN-CONTAINING PROTEIN 7-RELATED"/>
    <property type="match status" value="1"/>
</dbReference>
<dbReference type="EC" id="1.14.-.-" evidence="1"/>
<reference evidence="3" key="1">
    <citation type="journal article" date="2014" name="Int. J. Syst. Evol. Microbiol.">
        <title>Complete genome sequence of Corynebacterium casei LMG S-19264T (=DSM 44701T), isolated from a smear-ripened cheese.</title>
        <authorList>
            <consortium name="US DOE Joint Genome Institute (JGI-PGF)"/>
            <person name="Walter F."/>
            <person name="Albersmeier A."/>
            <person name="Kalinowski J."/>
            <person name="Ruckert C."/>
        </authorList>
    </citation>
    <scope>NUCLEOTIDE SEQUENCE</scope>
    <source>
        <strain evidence="3">JCM 13919</strain>
    </source>
</reference>
<comment type="catalytic activity">
    <reaction evidence="1">
        <text>uridine(34) in tRNA + AH2 + O2 = 5-hydroxyuridine(34) in tRNA + A + H2O</text>
        <dbReference type="Rhea" id="RHEA:64224"/>
        <dbReference type="Rhea" id="RHEA-COMP:11727"/>
        <dbReference type="Rhea" id="RHEA-COMP:13381"/>
        <dbReference type="ChEBI" id="CHEBI:13193"/>
        <dbReference type="ChEBI" id="CHEBI:15377"/>
        <dbReference type="ChEBI" id="CHEBI:15379"/>
        <dbReference type="ChEBI" id="CHEBI:17499"/>
        <dbReference type="ChEBI" id="CHEBI:65315"/>
        <dbReference type="ChEBI" id="CHEBI:136877"/>
    </reaction>
</comment>
<dbReference type="Proteomes" id="UP000630149">
    <property type="component" value="Unassembled WGS sequence"/>
</dbReference>
<dbReference type="CDD" id="cd01518">
    <property type="entry name" value="RHOD_YceA"/>
    <property type="match status" value="1"/>
</dbReference>
<dbReference type="RefSeq" id="WP_131775938.1">
    <property type="nucleotide sequence ID" value="NZ_BMOB01000002.1"/>
</dbReference>
<dbReference type="PANTHER" id="PTHR43268">
    <property type="entry name" value="THIOSULFATE SULFURTRANSFERASE/RHODANESE-LIKE DOMAIN-CONTAINING PROTEIN 2"/>
    <property type="match status" value="1"/>
</dbReference>
<comment type="similarity">
    <text evidence="1">Belongs to the TrhO family.</text>
</comment>
<evidence type="ECO:0000256" key="1">
    <source>
        <dbReference type="HAMAP-Rule" id="MF_00469"/>
    </source>
</evidence>
<keyword evidence="1" id="KW-0560">Oxidoreductase</keyword>
<proteinExistence type="inferred from homology"/>
<comment type="caution">
    <text evidence="3">The sequence shown here is derived from an EMBL/GenBank/DDBJ whole genome shotgun (WGS) entry which is preliminary data.</text>
</comment>
<comment type="function">
    <text evidence="1">Catalyzes oxygen-dependent 5-hydroxyuridine (ho5U) modification at position 34 in tRNAs.</text>
</comment>
<evidence type="ECO:0000313" key="4">
    <source>
        <dbReference type="Proteomes" id="UP000630149"/>
    </source>
</evidence>
<dbReference type="EMBL" id="BMOB01000002">
    <property type="protein sequence ID" value="GGI79771.1"/>
    <property type="molecule type" value="Genomic_DNA"/>
</dbReference>
<dbReference type="NCBIfam" id="NF001136">
    <property type="entry name" value="PRK00142.1-4"/>
    <property type="match status" value="1"/>
</dbReference>
<dbReference type="GO" id="GO:0016705">
    <property type="term" value="F:oxidoreductase activity, acting on paired donors, with incorporation or reduction of molecular oxygen"/>
    <property type="evidence" value="ECO:0007669"/>
    <property type="project" value="UniProtKB-UniRule"/>
</dbReference>
<dbReference type="Pfam" id="PF17773">
    <property type="entry name" value="UPF0176_N"/>
    <property type="match status" value="1"/>
</dbReference>
<gene>
    <name evidence="1" type="primary">trhO</name>
    <name evidence="3" type="ORF">GCM10007966_05370</name>
</gene>
<dbReference type="PROSITE" id="PS50206">
    <property type="entry name" value="RHODANESE_3"/>
    <property type="match status" value="1"/>
</dbReference>
<protein>
    <recommendedName>
        <fullName evidence="1">tRNA uridine(34) hydroxylase</fullName>
        <ecNumber evidence="1">1.14.-.-</ecNumber>
    </recommendedName>
    <alternativeName>
        <fullName evidence="1">tRNA hydroxylation protein O</fullName>
    </alternativeName>
</protein>
<dbReference type="AlphaFoldDB" id="A0A917JR82"/>
<name>A0A917JR82_9GAMM</name>
<keyword evidence="1" id="KW-0819">tRNA processing</keyword>
<accession>A0A917JR82</accession>
<reference evidence="3" key="2">
    <citation type="submission" date="2020-09" db="EMBL/GenBank/DDBJ databases">
        <authorList>
            <person name="Sun Q."/>
            <person name="Ohkuma M."/>
        </authorList>
    </citation>
    <scope>NUCLEOTIDE SEQUENCE</scope>
    <source>
        <strain evidence="3">JCM 13919</strain>
    </source>
</reference>
<evidence type="ECO:0000313" key="3">
    <source>
        <dbReference type="EMBL" id="GGI79771.1"/>
    </source>
</evidence>
<dbReference type="Gene3D" id="3.40.250.10">
    <property type="entry name" value="Rhodanese-like domain"/>
    <property type="match status" value="1"/>
</dbReference>
<dbReference type="InterPro" id="IPR001763">
    <property type="entry name" value="Rhodanese-like_dom"/>
</dbReference>
<organism evidence="3 4">
    <name type="scientific">Legionella impletisoli</name>
    <dbReference type="NCBI Taxonomy" id="343510"/>
    <lineage>
        <taxon>Bacteria</taxon>
        <taxon>Pseudomonadati</taxon>
        <taxon>Pseudomonadota</taxon>
        <taxon>Gammaproteobacteria</taxon>
        <taxon>Legionellales</taxon>
        <taxon>Legionellaceae</taxon>
        <taxon>Legionella</taxon>
    </lineage>
</organism>
<dbReference type="SMART" id="SM00450">
    <property type="entry name" value="RHOD"/>
    <property type="match status" value="1"/>
</dbReference>
<dbReference type="OrthoDB" id="9778326at2"/>
<dbReference type="SUPFAM" id="SSF52821">
    <property type="entry name" value="Rhodanese/Cell cycle control phosphatase"/>
    <property type="match status" value="1"/>
</dbReference>
<dbReference type="Pfam" id="PF00581">
    <property type="entry name" value="Rhodanese"/>
    <property type="match status" value="1"/>
</dbReference>
<dbReference type="InterPro" id="IPR036873">
    <property type="entry name" value="Rhodanese-like_dom_sf"/>
</dbReference>
<dbReference type="Gene3D" id="3.30.70.100">
    <property type="match status" value="1"/>
</dbReference>
<dbReference type="InterPro" id="IPR020936">
    <property type="entry name" value="TrhO"/>
</dbReference>
<dbReference type="InterPro" id="IPR040503">
    <property type="entry name" value="TRHO_N"/>
</dbReference>
<feature type="domain" description="Rhodanese" evidence="2">
    <location>
        <begin position="123"/>
        <end position="217"/>
    </location>
</feature>